<accession>A0A8J3N181</accession>
<dbReference type="SUPFAM" id="SSF56112">
    <property type="entry name" value="Protein kinase-like (PK-like)"/>
    <property type="match status" value="1"/>
</dbReference>
<evidence type="ECO:0000313" key="3">
    <source>
        <dbReference type="Proteomes" id="UP000597444"/>
    </source>
</evidence>
<dbReference type="InterPro" id="IPR051678">
    <property type="entry name" value="AGP_Transferase"/>
</dbReference>
<dbReference type="AlphaFoldDB" id="A0A8J3N181"/>
<dbReference type="Gene3D" id="3.30.200.20">
    <property type="entry name" value="Phosphorylase Kinase, domain 1"/>
    <property type="match status" value="1"/>
</dbReference>
<sequence length="324" mass="36983">MGHIMNNQQQQFLRAHATNIKTLNEIVQKAMGTNTEQITRINKGQSNEVYFIDLKNGSFVLRIAKGVDYDIFAIERWAMQEVSRRGVPVAAILSQDTVIDRDEVIHYQIQEKLIGEPMDDLLVQGKIGRERSERLTEQAGELLAAIHSMPISGWGRIAKSDHGTYESFEKWILALQEDSERLDKALAPFNTLGVPRFEEVWQELHHLKSFIVAEPVLLHYDLTPDHILIDSDDRITGIIDWGAVHGGDPVRDLVRWNYWDNYEFSIDWLASTYGQILATSEGFEERMKLARIIDALVLLDSSTYKFLSVADAQHAALVIRDIIK</sequence>
<name>A0A8J3N181_9CHLR</name>
<reference evidence="2" key="1">
    <citation type="submission" date="2020-10" db="EMBL/GenBank/DDBJ databases">
        <title>Taxonomic study of unclassified bacteria belonging to the class Ktedonobacteria.</title>
        <authorList>
            <person name="Yabe S."/>
            <person name="Wang C.M."/>
            <person name="Zheng Y."/>
            <person name="Sakai Y."/>
            <person name="Cavaletti L."/>
            <person name="Monciardini P."/>
            <person name="Donadio S."/>
        </authorList>
    </citation>
    <scope>NUCLEOTIDE SEQUENCE</scope>
    <source>
        <strain evidence="2">ID150040</strain>
    </source>
</reference>
<dbReference type="EMBL" id="BNJK01000001">
    <property type="protein sequence ID" value="GHO91052.1"/>
    <property type="molecule type" value="Genomic_DNA"/>
</dbReference>
<comment type="caution">
    <text evidence="2">The sequence shown here is derived from an EMBL/GenBank/DDBJ whole genome shotgun (WGS) entry which is preliminary data.</text>
</comment>
<dbReference type="PANTHER" id="PTHR21310:SF15">
    <property type="entry name" value="AMINOGLYCOSIDE PHOSPHOTRANSFERASE DOMAIN-CONTAINING PROTEIN"/>
    <property type="match status" value="1"/>
</dbReference>
<feature type="domain" description="Aminoglycoside phosphotransferase" evidence="1">
    <location>
        <begin position="38"/>
        <end position="273"/>
    </location>
</feature>
<dbReference type="Proteomes" id="UP000597444">
    <property type="component" value="Unassembled WGS sequence"/>
</dbReference>
<proteinExistence type="predicted"/>
<keyword evidence="3" id="KW-1185">Reference proteome</keyword>
<gene>
    <name evidence="2" type="ORF">KSF_011000</name>
</gene>
<evidence type="ECO:0000259" key="1">
    <source>
        <dbReference type="Pfam" id="PF01636"/>
    </source>
</evidence>
<organism evidence="2 3">
    <name type="scientific">Reticulibacter mediterranei</name>
    <dbReference type="NCBI Taxonomy" id="2778369"/>
    <lineage>
        <taxon>Bacteria</taxon>
        <taxon>Bacillati</taxon>
        <taxon>Chloroflexota</taxon>
        <taxon>Ktedonobacteria</taxon>
        <taxon>Ktedonobacterales</taxon>
        <taxon>Reticulibacteraceae</taxon>
        <taxon>Reticulibacter</taxon>
    </lineage>
</organism>
<dbReference type="PANTHER" id="PTHR21310">
    <property type="entry name" value="AMINOGLYCOSIDE PHOSPHOTRANSFERASE-RELATED-RELATED"/>
    <property type="match status" value="1"/>
</dbReference>
<dbReference type="Pfam" id="PF01636">
    <property type="entry name" value="APH"/>
    <property type="match status" value="1"/>
</dbReference>
<dbReference type="Gene3D" id="3.90.1200.10">
    <property type="match status" value="1"/>
</dbReference>
<dbReference type="InterPro" id="IPR002575">
    <property type="entry name" value="Aminoglycoside_PTrfase"/>
</dbReference>
<dbReference type="InterPro" id="IPR011009">
    <property type="entry name" value="Kinase-like_dom_sf"/>
</dbReference>
<protein>
    <recommendedName>
        <fullName evidence="1">Aminoglycoside phosphotransferase domain-containing protein</fullName>
    </recommendedName>
</protein>
<evidence type="ECO:0000313" key="2">
    <source>
        <dbReference type="EMBL" id="GHO91052.1"/>
    </source>
</evidence>